<reference evidence="1 2" key="3">
    <citation type="journal article" date="2022" name="Microbiol. Spectr.">
        <title>Folding features and dynamics of 3D genome architecture in plant fungal pathogens.</title>
        <authorList>
            <person name="Xia C."/>
        </authorList>
    </citation>
    <scope>NUCLEOTIDE SEQUENCE [LARGE SCALE GENOMIC DNA]</scope>
    <source>
        <strain evidence="1 2">93-210</strain>
    </source>
</reference>
<evidence type="ECO:0000313" key="2">
    <source>
        <dbReference type="Proteomes" id="UP001060170"/>
    </source>
</evidence>
<organism evidence="1 2">
    <name type="scientific">Puccinia striiformis f. sp. tritici</name>
    <dbReference type="NCBI Taxonomy" id="168172"/>
    <lineage>
        <taxon>Eukaryota</taxon>
        <taxon>Fungi</taxon>
        <taxon>Dikarya</taxon>
        <taxon>Basidiomycota</taxon>
        <taxon>Pucciniomycotina</taxon>
        <taxon>Pucciniomycetes</taxon>
        <taxon>Pucciniales</taxon>
        <taxon>Pucciniaceae</taxon>
        <taxon>Puccinia</taxon>
    </lineage>
</organism>
<dbReference type="EMBL" id="CM045875">
    <property type="protein sequence ID" value="KAI7944247.1"/>
    <property type="molecule type" value="Genomic_DNA"/>
</dbReference>
<accession>A0ACC0E3P2</accession>
<comment type="caution">
    <text evidence="1">The sequence shown here is derived from an EMBL/GenBank/DDBJ whole genome shotgun (WGS) entry which is preliminary data.</text>
</comment>
<gene>
    <name evidence="1" type="ORF">MJO28_011775</name>
</gene>
<name>A0ACC0E3P2_9BASI</name>
<reference evidence="2" key="1">
    <citation type="journal article" date="2018" name="BMC Genomics">
        <title>Genomic insights into host adaptation between the wheat stripe rust pathogen (Puccinia striiformis f. sp. tritici) and the barley stripe rust pathogen (Puccinia striiformis f. sp. hordei).</title>
        <authorList>
            <person name="Xia C."/>
            <person name="Wang M."/>
            <person name="Yin C."/>
            <person name="Cornejo O.E."/>
            <person name="Hulbert S.H."/>
            <person name="Chen X."/>
        </authorList>
    </citation>
    <scope>NUCLEOTIDE SEQUENCE [LARGE SCALE GENOMIC DNA]</scope>
    <source>
        <strain evidence="2">93-210</strain>
    </source>
</reference>
<evidence type="ECO:0000313" key="1">
    <source>
        <dbReference type="EMBL" id="KAI7944247.1"/>
    </source>
</evidence>
<keyword evidence="2" id="KW-1185">Reference proteome</keyword>
<reference evidence="2" key="2">
    <citation type="journal article" date="2018" name="Mol. Plant Microbe Interact.">
        <title>Genome sequence resources for the wheat stripe rust pathogen (Puccinia striiformis f. sp. tritici) and the barley stripe rust pathogen (Puccinia striiformis f. sp. hordei).</title>
        <authorList>
            <person name="Xia C."/>
            <person name="Wang M."/>
            <person name="Yin C."/>
            <person name="Cornejo O.E."/>
            <person name="Hulbert S.H."/>
            <person name="Chen X."/>
        </authorList>
    </citation>
    <scope>NUCLEOTIDE SEQUENCE [LARGE SCALE GENOMIC DNA]</scope>
    <source>
        <strain evidence="2">93-210</strain>
    </source>
</reference>
<sequence>MHLLVTYLKSARSVGLILYWLVALVSAPHPIKPICEWWEEGPRETPKVSLHQLFTPGWSEQHDQAEWSWEAARLLMPSALRPQSPASPSTAPTSIPYSAFLGEDSLGTQPGSRKHGQSEATDSNPASSEPASAKTNAFTPEVASQEERDPQPLAKKRKNGGQSINFASDSNPTTSSPANPAYTPPPSVVHSASNANSQEHAGIETAISEDQAVEIHPKNPGHDDENHDGPRIALNEGDARDSSAQRKRLYSDLSSTGPSCLSDSAKLSILLLRRYQDKFQQIVNTKLFHANSREWIPYDGASFGMVRRPLRAPGFVLRIFRQSEQGVQPAMVMGTLYKSLLKWIYKIHRKLLNDLEISTDVHYSRQKQMFDWLHSQIFTDLDGAPLMGLRESKTEKWEDKETLGLAKLELVNFLSREKNDDQLASSSATKLVELFENEHPLHPAPSASLQQSRQTSIANPEFEEKMGVLLSWMETQGETFDFLFRHQYIAADDPLIKSSISAFTGACRRQPSLRNLDLSIHPRLSTSIYFLQNTPGYGVLRIVTQQKQEAIHVNDMPVFYKRLIRAIDCIHFHVFKRLRTTGEGIVSRRRQLSYWLLRIIFNPETGLPLTGKIKLHHADLAPWEDASFVRAGDLYDPIQLNLIEYFAKDQNPDNLKTHAAFILTAWYQAHYPDETACPLDGNQSSSLNAIMYSHIKPELEIRMSPLQNMRSAL</sequence>
<proteinExistence type="predicted"/>
<protein>
    <submittedName>
        <fullName evidence="1">Uncharacterized protein</fullName>
    </submittedName>
</protein>
<dbReference type="Proteomes" id="UP001060170">
    <property type="component" value="Chromosome 11"/>
</dbReference>